<dbReference type="Proteomes" id="UP000633509">
    <property type="component" value="Unassembled WGS sequence"/>
</dbReference>
<gene>
    <name evidence="7" type="ORF">H4W80_006282</name>
</gene>
<evidence type="ECO:0000256" key="5">
    <source>
        <dbReference type="SAM" id="Phobius"/>
    </source>
</evidence>
<feature type="transmembrane region" description="Helical" evidence="5">
    <location>
        <begin position="360"/>
        <end position="382"/>
    </location>
</feature>
<sequence>MGGPRHRTPLGLPGVPAQAVLGFLAQLTQQVAPVGTVLVVQGASGSLTLAGVTAAAFAMGAGMGRPVQGRLMDRRGSRPVLLVTALLHVSALVALVVAAGDRLWWAVVALAWVAGAGLPPVSVSMRLEWGRRVPDEGRTAAYSLVYLVQELAMLVGPLAFGVVIALTTTSLGLALVAVAAGAGTLGFTRALRAEARGSERGRGRVFADRRMPVLLAVVLLLGGTLGALQVGVPALAAARHVPAATGVLVAALSVGGIVGAAAYGARSWQSRAGVRLVALMAALGAVLAPLALVESWPVFWMVLFGGGLALNPALTTSSLLVDEFAPGAQAEAFGWISTAIGVGGALGSGVAGVTGERLGASAPFLAASGLALAGAALATVLLRRDGTA</sequence>
<keyword evidence="3 5" id="KW-1133">Transmembrane helix</keyword>
<feature type="transmembrane region" description="Helical" evidence="5">
    <location>
        <begin position="333"/>
        <end position="354"/>
    </location>
</feature>
<evidence type="ECO:0000256" key="1">
    <source>
        <dbReference type="ARBA" id="ARBA00004651"/>
    </source>
</evidence>
<feature type="transmembrane region" description="Helical" evidence="5">
    <location>
        <begin position="243"/>
        <end position="265"/>
    </location>
</feature>
<feature type="transmembrane region" description="Helical" evidence="5">
    <location>
        <begin position="172"/>
        <end position="191"/>
    </location>
</feature>
<feature type="transmembrane region" description="Helical" evidence="5">
    <location>
        <begin position="80"/>
        <end position="97"/>
    </location>
</feature>
<feature type="transmembrane region" description="Helical" evidence="5">
    <location>
        <begin position="272"/>
        <end position="292"/>
    </location>
</feature>
<feature type="domain" description="Major facilitator superfamily (MFS) profile" evidence="6">
    <location>
        <begin position="210"/>
        <end position="388"/>
    </location>
</feature>
<evidence type="ECO:0000256" key="3">
    <source>
        <dbReference type="ARBA" id="ARBA00022989"/>
    </source>
</evidence>
<feature type="transmembrane region" description="Helical" evidence="5">
    <location>
        <begin position="38"/>
        <end position="59"/>
    </location>
</feature>
<protein>
    <submittedName>
        <fullName evidence="7">MFS family arabinose efflux permease</fullName>
    </submittedName>
</protein>
<dbReference type="Pfam" id="PF07690">
    <property type="entry name" value="MFS_1"/>
    <property type="match status" value="1"/>
</dbReference>
<dbReference type="RefSeq" id="WP_192788320.1">
    <property type="nucleotide sequence ID" value="NZ_JADBEK010000001.1"/>
</dbReference>
<organism evidence="7 8">
    <name type="scientific">Nonomuraea angiospora</name>
    <dbReference type="NCBI Taxonomy" id="46172"/>
    <lineage>
        <taxon>Bacteria</taxon>
        <taxon>Bacillati</taxon>
        <taxon>Actinomycetota</taxon>
        <taxon>Actinomycetes</taxon>
        <taxon>Streptosporangiales</taxon>
        <taxon>Streptosporangiaceae</taxon>
        <taxon>Nonomuraea</taxon>
    </lineage>
</organism>
<feature type="transmembrane region" description="Helical" evidence="5">
    <location>
        <begin position="144"/>
        <end position="166"/>
    </location>
</feature>
<dbReference type="SUPFAM" id="SSF103473">
    <property type="entry name" value="MFS general substrate transporter"/>
    <property type="match status" value="1"/>
</dbReference>
<feature type="transmembrane region" description="Helical" evidence="5">
    <location>
        <begin position="103"/>
        <end position="123"/>
    </location>
</feature>
<keyword evidence="4 5" id="KW-0472">Membrane</keyword>
<feature type="transmembrane region" description="Helical" evidence="5">
    <location>
        <begin position="298"/>
        <end position="321"/>
    </location>
</feature>
<dbReference type="PROSITE" id="PS50850">
    <property type="entry name" value="MFS"/>
    <property type="match status" value="1"/>
</dbReference>
<proteinExistence type="predicted"/>
<comment type="subcellular location">
    <subcellularLocation>
        <location evidence="1">Cell membrane</location>
        <topology evidence="1">Multi-pass membrane protein</topology>
    </subcellularLocation>
</comment>
<dbReference type="InterPro" id="IPR011701">
    <property type="entry name" value="MFS"/>
</dbReference>
<evidence type="ECO:0000256" key="4">
    <source>
        <dbReference type="ARBA" id="ARBA00023136"/>
    </source>
</evidence>
<keyword evidence="8" id="KW-1185">Reference proteome</keyword>
<dbReference type="EMBL" id="JADBEK010000001">
    <property type="protein sequence ID" value="MBE1588024.1"/>
    <property type="molecule type" value="Genomic_DNA"/>
</dbReference>
<evidence type="ECO:0000256" key="2">
    <source>
        <dbReference type="ARBA" id="ARBA00022692"/>
    </source>
</evidence>
<dbReference type="InterPro" id="IPR020846">
    <property type="entry name" value="MFS_dom"/>
</dbReference>
<accession>A0ABR9M532</accession>
<dbReference type="PANTHER" id="PTHR23542">
    <property type="match status" value="1"/>
</dbReference>
<evidence type="ECO:0000259" key="6">
    <source>
        <dbReference type="PROSITE" id="PS50850"/>
    </source>
</evidence>
<feature type="transmembrane region" description="Helical" evidence="5">
    <location>
        <begin position="212"/>
        <end position="237"/>
    </location>
</feature>
<evidence type="ECO:0000313" key="8">
    <source>
        <dbReference type="Proteomes" id="UP000633509"/>
    </source>
</evidence>
<dbReference type="Gene3D" id="1.20.1250.20">
    <property type="entry name" value="MFS general substrate transporter like domains"/>
    <property type="match status" value="1"/>
</dbReference>
<dbReference type="PANTHER" id="PTHR23542:SF1">
    <property type="entry name" value="MAJOR FACILITATOR SUPERFAMILY (MFS) PROFILE DOMAIN-CONTAINING PROTEIN"/>
    <property type="match status" value="1"/>
</dbReference>
<keyword evidence="2 5" id="KW-0812">Transmembrane</keyword>
<name>A0ABR9M532_9ACTN</name>
<comment type="caution">
    <text evidence="7">The sequence shown here is derived from an EMBL/GenBank/DDBJ whole genome shotgun (WGS) entry which is preliminary data.</text>
</comment>
<reference evidence="7 8" key="1">
    <citation type="submission" date="2020-10" db="EMBL/GenBank/DDBJ databases">
        <title>Sequencing the genomes of 1000 actinobacteria strains.</title>
        <authorList>
            <person name="Klenk H.-P."/>
        </authorList>
    </citation>
    <scope>NUCLEOTIDE SEQUENCE [LARGE SCALE GENOMIC DNA]</scope>
    <source>
        <strain evidence="7 8">DSM 43173</strain>
    </source>
</reference>
<evidence type="ECO:0000313" key="7">
    <source>
        <dbReference type="EMBL" id="MBE1588024.1"/>
    </source>
</evidence>
<dbReference type="InterPro" id="IPR036259">
    <property type="entry name" value="MFS_trans_sf"/>
</dbReference>